<keyword evidence="3" id="KW-1185">Reference proteome</keyword>
<organism evidence="2 3">
    <name type="scientific">Xylaria bambusicola</name>
    <dbReference type="NCBI Taxonomy" id="326684"/>
    <lineage>
        <taxon>Eukaryota</taxon>
        <taxon>Fungi</taxon>
        <taxon>Dikarya</taxon>
        <taxon>Ascomycota</taxon>
        <taxon>Pezizomycotina</taxon>
        <taxon>Sordariomycetes</taxon>
        <taxon>Xylariomycetidae</taxon>
        <taxon>Xylariales</taxon>
        <taxon>Xylariaceae</taxon>
        <taxon>Xylaria</taxon>
    </lineage>
</organism>
<protein>
    <submittedName>
        <fullName evidence="2">Uncharacterized protein</fullName>
    </submittedName>
</protein>
<evidence type="ECO:0000256" key="1">
    <source>
        <dbReference type="SAM" id="MobiDB-lite"/>
    </source>
</evidence>
<accession>A0AAN7UEC7</accession>
<dbReference type="AlphaFoldDB" id="A0AAN7UEC7"/>
<comment type="caution">
    <text evidence="2">The sequence shown here is derived from an EMBL/GenBank/DDBJ whole genome shotgun (WGS) entry which is preliminary data.</text>
</comment>
<feature type="region of interest" description="Disordered" evidence="1">
    <location>
        <begin position="1"/>
        <end position="20"/>
    </location>
</feature>
<reference evidence="2 3" key="1">
    <citation type="submission" date="2023-10" db="EMBL/GenBank/DDBJ databases">
        <title>Draft genome sequence of Xylaria bambusicola isolate GMP-LS, the root and basal stem rot pathogen of sugarcane in Indonesia.</title>
        <authorList>
            <person name="Selvaraj P."/>
            <person name="Muralishankar V."/>
            <person name="Muruganantham S."/>
            <person name="Sp S."/>
            <person name="Haryani S."/>
            <person name="Lau K.J.X."/>
            <person name="Naqvi N.I."/>
        </authorList>
    </citation>
    <scope>NUCLEOTIDE SEQUENCE [LARGE SCALE GENOMIC DNA]</scope>
    <source>
        <strain evidence="2">GMP-LS</strain>
    </source>
</reference>
<name>A0AAN7UEC7_9PEZI</name>
<dbReference type="Proteomes" id="UP001305414">
    <property type="component" value="Unassembled WGS sequence"/>
</dbReference>
<dbReference type="EMBL" id="JAWHQM010000003">
    <property type="protein sequence ID" value="KAK5626097.1"/>
    <property type="molecule type" value="Genomic_DNA"/>
</dbReference>
<proteinExistence type="predicted"/>
<evidence type="ECO:0000313" key="2">
    <source>
        <dbReference type="EMBL" id="KAK5626097.1"/>
    </source>
</evidence>
<sequence length="220" mass="24689">MSLQSNRHSQRTSERAQPTREFQIVPEAGMFLSAKHQYLVTFRHVECTTSIECSASVPVVIMPRPKKADEKGLNRWMEVCDGNCNEMKRHKGSEAEERGSSGGFPIRDEAIEVVLYESSRNTCQTMHSQQSYVPEILNSRIVWSADSPLPAYFSPSQNGLVPHSKEVTMEHLALVQVRGHVDTIQVDFRTQASSTQRYKRVISKVVDKVRGGPAKAKGAM</sequence>
<evidence type="ECO:0000313" key="3">
    <source>
        <dbReference type="Proteomes" id="UP001305414"/>
    </source>
</evidence>
<gene>
    <name evidence="2" type="ORF">RRF57_001812</name>
</gene>